<accession>A0AAD5X6Y6</accession>
<evidence type="ECO:0000313" key="3">
    <source>
        <dbReference type="EMBL" id="KAJ3078967.1"/>
    </source>
</evidence>
<organism evidence="3 4">
    <name type="scientific">Physocladia obscura</name>
    <dbReference type="NCBI Taxonomy" id="109957"/>
    <lineage>
        <taxon>Eukaryota</taxon>
        <taxon>Fungi</taxon>
        <taxon>Fungi incertae sedis</taxon>
        <taxon>Chytridiomycota</taxon>
        <taxon>Chytridiomycota incertae sedis</taxon>
        <taxon>Chytridiomycetes</taxon>
        <taxon>Chytridiales</taxon>
        <taxon>Chytriomycetaceae</taxon>
        <taxon>Physocladia</taxon>
    </lineage>
</organism>
<dbReference type="AlphaFoldDB" id="A0AAD5X6Y6"/>
<name>A0AAD5X6Y6_9FUNG</name>
<evidence type="ECO:0000313" key="4">
    <source>
        <dbReference type="Proteomes" id="UP001211907"/>
    </source>
</evidence>
<proteinExistence type="predicted"/>
<evidence type="ECO:0000256" key="1">
    <source>
        <dbReference type="SAM" id="Coils"/>
    </source>
</evidence>
<gene>
    <name evidence="3" type="ORF">HK100_010547</name>
</gene>
<feature type="compositionally biased region" description="Basic and acidic residues" evidence="2">
    <location>
        <begin position="126"/>
        <end position="143"/>
    </location>
</feature>
<comment type="caution">
    <text evidence="3">The sequence shown here is derived from an EMBL/GenBank/DDBJ whole genome shotgun (WGS) entry which is preliminary data.</text>
</comment>
<reference evidence="3" key="1">
    <citation type="submission" date="2020-05" db="EMBL/GenBank/DDBJ databases">
        <title>Phylogenomic resolution of chytrid fungi.</title>
        <authorList>
            <person name="Stajich J.E."/>
            <person name="Amses K."/>
            <person name="Simmons R."/>
            <person name="Seto K."/>
            <person name="Myers J."/>
            <person name="Bonds A."/>
            <person name="Quandt C.A."/>
            <person name="Barry K."/>
            <person name="Liu P."/>
            <person name="Grigoriev I."/>
            <person name="Longcore J.E."/>
            <person name="James T.Y."/>
        </authorList>
    </citation>
    <scope>NUCLEOTIDE SEQUENCE</scope>
    <source>
        <strain evidence="3">JEL0513</strain>
    </source>
</reference>
<evidence type="ECO:0000256" key="2">
    <source>
        <dbReference type="SAM" id="MobiDB-lite"/>
    </source>
</evidence>
<dbReference type="EMBL" id="JADGJH010005868">
    <property type="protein sequence ID" value="KAJ3078967.1"/>
    <property type="molecule type" value="Genomic_DNA"/>
</dbReference>
<keyword evidence="1" id="KW-0175">Coiled coil</keyword>
<protein>
    <submittedName>
        <fullName evidence="3">Uncharacterized protein</fullName>
    </submittedName>
</protein>
<keyword evidence="4" id="KW-1185">Reference proteome</keyword>
<feature type="non-terminal residue" evidence="3">
    <location>
        <position position="165"/>
    </location>
</feature>
<feature type="coiled-coil region" evidence="1">
    <location>
        <begin position="13"/>
        <end position="54"/>
    </location>
</feature>
<sequence>ETESEKDAKISKYQEIESLSESLNAQLHEAIEENSALKLRVEKLRRENENLAVQSNEKDLLMGKMKSDALKMGKRLEIVEKNLEIQIAQSNRRLPDMRSSPVSRASIVKNEVNRSSILSTTSDSNSLDRSKRVAGSKNKERNSTHTTAHTPATDLLAELDNAFGL</sequence>
<feature type="region of interest" description="Disordered" evidence="2">
    <location>
        <begin position="118"/>
        <end position="153"/>
    </location>
</feature>
<dbReference type="Proteomes" id="UP001211907">
    <property type="component" value="Unassembled WGS sequence"/>
</dbReference>